<evidence type="ECO:0000256" key="6">
    <source>
        <dbReference type="ARBA" id="ARBA00013053"/>
    </source>
</evidence>
<comment type="pathway">
    <text evidence="4">Amino-acid biosynthesis; L-leucine biosynthesis; L-leucine from 3-methyl-2-oxobutanoate: step 4/4.</text>
</comment>
<evidence type="ECO:0000256" key="9">
    <source>
        <dbReference type="ARBA" id="ARBA00048798"/>
    </source>
</evidence>
<dbReference type="GO" id="GO:0004084">
    <property type="term" value="F:branched-chain-amino-acid transaminase activity"/>
    <property type="evidence" value="ECO:0007669"/>
    <property type="project" value="UniProtKB-EC"/>
</dbReference>
<evidence type="ECO:0000256" key="8">
    <source>
        <dbReference type="ARBA" id="ARBA00048212"/>
    </source>
</evidence>
<dbReference type="InterPro" id="IPR001544">
    <property type="entry name" value="Aminotrans_IV"/>
</dbReference>
<dbReference type="InterPro" id="IPR043132">
    <property type="entry name" value="BCAT-like_C"/>
</dbReference>
<dbReference type="PANTHER" id="PTHR42743:SF11">
    <property type="entry name" value="AMINODEOXYCHORISMATE LYASE"/>
    <property type="match status" value="1"/>
</dbReference>
<dbReference type="EC" id="2.6.1.42" evidence="6"/>
<dbReference type="Proteomes" id="UP000516305">
    <property type="component" value="Chromosome"/>
</dbReference>
<keyword evidence="11" id="KW-0032">Aminotransferase</keyword>
<comment type="cofactor">
    <cofactor evidence="1">
        <name>pyridoxal 5'-phosphate</name>
        <dbReference type="ChEBI" id="CHEBI:597326"/>
    </cofactor>
</comment>
<proteinExistence type="inferred from homology"/>
<keyword evidence="7" id="KW-0663">Pyridoxal phosphate</keyword>
<reference evidence="11 12" key="1">
    <citation type="submission" date="2020-08" db="EMBL/GenBank/DDBJ databases">
        <title>Croceimicrobium hydrocarbonivorans gen. nov., sp. nov., a novel marine bacterium isolated from a bacterial consortium that degrades polyethylene terephthalate.</title>
        <authorList>
            <person name="Liu R."/>
        </authorList>
    </citation>
    <scope>NUCLEOTIDE SEQUENCE [LARGE SCALE GENOMIC DNA]</scope>
    <source>
        <strain evidence="11 12">A20-9</strain>
    </source>
</reference>
<dbReference type="PANTHER" id="PTHR42743">
    <property type="entry name" value="AMINO-ACID AMINOTRANSFERASE"/>
    <property type="match status" value="1"/>
</dbReference>
<keyword evidence="11" id="KW-0808">Transferase</keyword>
<dbReference type="SUPFAM" id="SSF56752">
    <property type="entry name" value="D-aminoacid aminotransferase-like PLP-dependent enzymes"/>
    <property type="match status" value="1"/>
</dbReference>
<accession>A0A7H0VCJ7</accession>
<dbReference type="GO" id="GO:0046394">
    <property type="term" value="P:carboxylic acid biosynthetic process"/>
    <property type="evidence" value="ECO:0007669"/>
    <property type="project" value="UniProtKB-ARBA"/>
</dbReference>
<evidence type="ECO:0000256" key="5">
    <source>
        <dbReference type="ARBA" id="ARBA00009320"/>
    </source>
</evidence>
<evidence type="ECO:0000313" key="11">
    <source>
        <dbReference type="EMBL" id="QNR23445.1"/>
    </source>
</evidence>
<evidence type="ECO:0000256" key="3">
    <source>
        <dbReference type="ARBA" id="ARBA00004931"/>
    </source>
</evidence>
<dbReference type="Gene3D" id="3.20.10.10">
    <property type="entry name" value="D-amino Acid Aminotransferase, subunit A, domain 2"/>
    <property type="match status" value="1"/>
</dbReference>
<sequence>MSKYNLPDPRNENTLVYVNGLVPRREAKVSVLDSVVQGGDAVWEGLRVYNSKIYQLEEHLDRLFDSAHVLQFENIPSRSEIRNAIFGTLKANNMSDGVHIRLTLSRGVKSTSGMNPQLNIYGCTLIILPEYKGLVYGEDGLKLITSSIRRNAPYSLDSKIHHNNLINNILAKIEANHAGVDDAVMLDQNGFIAETNATNIFLVRKGELLTPFADACLPGLTRERVLEIAAELGIKAREKNLSMTEMYTADEMFTTGTMGALSWVKNVDGRQIGKAEKGPLCQQIQAYYQAKIDDLAVAIP</sequence>
<organism evidence="11 12">
    <name type="scientific">Croceimicrobium hydrocarbonivorans</name>
    <dbReference type="NCBI Taxonomy" id="2761580"/>
    <lineage>
        <taxon>Bacteria</taxon>
        <taxon>Pseudomonadati</taxon>
        <taxon>Bacteroidota</taxon>
        <taxon>Flavobacteriia</taxon>
        <taxon>Flavobacteriales</taxon>
        <taxon>Owenweeksiaceae</taxon>
        <taxon>Croceimicrobium</taxon>
    </lineage>
</organism>
<comment type="pathway">
    <text evidence="3">Amino-acid biosynthesis; L-valine biosynthesis; L-valine from pyruvate: step 4/4.</text>
</comment>
<comment type="pathway">
    <text evidence="2">Amino-acid biosynthesis; L-isoleucine biosynthesis; L-isoleucine from 2-oxobutanoate: step 4/4.</text>
</comment>
<evidence type="ECO:0000256" key="10">
    <source>
        <dbReference type="ARBA" id="ARBA00049229"/>
    </source>
</evidence>
<dbReference type="KEGG" id="chyd:H4K34_13810"/>
<comment type="catalytic activity">
    <reaction evidence="9">
        <text>L-isoleucine + 2-oxoglutarate = (S)-3-methyl-2-oxopentanoate + L-glutamate</text>
        <dbReference type="Rhea" id="RHEA:24801"/>
        <dbReference type="ChEBI" id="CHEBI:16810"/>
        <dbReference type="ChEBI" id="CHEBI:29985"/>
        <dbReference type="ChEBI" id="CHEBI:35146"/>
        <dbReference type="ChEBI" id="CHEBI:58045"/>
        <dbReference type="EC" id="2.6.1.42"/>
    </reaction>
</comment>
<evidence type="ECO:0000256" key="2">
    <source>
        <dbReference type="ARBA" id="ARBA00004824"/>
    </source>
</evidence>
<protein>
    <recommendedName>
        <fullName evidence="6">branched-chain-amino-acid transaminase</fullName>
        <ecNumber evidence="6">2.6.1.42</ecNumber>
    </recommendedName>
</protein>
<dbReference type="FunFam" id="3.30.470.10:FF:000010">
    <property type="entry name" value="Branched-chain-amino-acid aminotransferase-like protein 1"/>
    <property type="match status" value="1"/>
</dbReference>
<comment type="similarity">
    <text evidence="5">Belongs to the class-IV pyridoxal-phosphate-dependent aminotransferase family.</text>
</comment>
<comment type="catalytic activity">
    <reaction evidence="10">
        <text>L-leucine + 2-oxoglutarate = 4-methyl-2-oxopentanoate + L-glutamate</text>
        <dbReference type="Rhea" id="RHEA:18321"/>
        <dbReference type="ChEBI" id="CHEBI:16810"/>
        <dbReference type="ChEBI" id="CHEBI:17865"/>
        <dbReference type="ChEBI" id="CHEBI:29985"/>
        <dbReference type="ChEBI" id="CHEBI:57427"/>
        <dbReference type="EC" id="2.6.1.42"/>
    </reaction>
</comment>
<comment type="catalytic activity">
    <reaction evidence="8">
        <text>L-valine + 2-oxoglutarate = 3-methyl-2-oxobutanoate + L-glutamate</text>
        <dbReference type="Rhea" id="RHEA:24813"/>
        <dbReference type="ChEBI" id="CHEBI:11851"/>
        <dbReference type="ChEBI" id="CHEBI:16810"/>
        <dbReference type="ChEBI" id="CHEBI:29985"/>
        <dbReference type="ChEBI" id="CHEBI:57762"/>
        <dbReference type="EC" id="2.6.1.42"/>
    </reaction>
</comment>
<evidence type="ECO:0000256" key="4">
    <source>
        <dbReference type="ARBA" id="ARBA00005072"/>
    </source>
</evidence>
<dbReference type="InterPro" id="IPR043131">
    <property type="entry name" value="BCAT-like_N"/>
</dbReference>
<evidence type="ECO:0000313" key="12">
    <source>
        <dbReference type="Proteomes" id="UP000516305"/>
    </source>
</evidence>
<dbReference type="RefSeq" id="WP_210757976.1">
    <property type="nucleotide sequence ID" value="NZ_CP060139.1"/>
</dbReference>
<dbReference type="FunFam" id="3.20.10.10:FF:000002">
    <property type="entry name" value="D-alanine aminotransferase"/>
    <property type="match status" value="1"/>
</dbReference>
<evidence type="ECO:0000256" key="7">
    <source>
        <dbReference type="ARBA" id="ARBA00022898"/>
    </source>
</evidence>
<dbReference type="GO" id="GO:0008652">
    <property type="term" value="P:amino acid biosynthetic process"/>
    <property type="evidence" value="ECO:0007669"/>
    <property type="project" value="UniProtKB-ARBA"/>
</dbReference>
<name>A0A7H0VCJ7_9FLAO</name>
<gene>
    <name evidence="11" type="ORF">H4K34_13810</name>
</gene>
<dbReference type="AlphaFoldDB" id="A0A7H0VCJ7"/>
<evidence type="ECO:0000256" key="1">
    <source>
        <dbReference type="ARBA" id="ARBA00001933"/>
    </source>
</evidence>
<dbReference type="Pfam" id="PF01063">
    <property type="entry name" value="Aminotran_4"/>
    <property type="match status" value="1"/>
</dbReference>
<dbReference type="Gene3D" id="3.30.470.10">
    <property type="match status" value="1"/>
</dbReference>
<dbReference type="InterPro" id="IPR036038">
    <property type="entry name" value="Aminotransferase-like"/>
</dbReference>
<dbReference type="InterPro" id="IPR050571">
    <property type="entry name" value="Class-IV_PLP-Dep_Aminotrnsfr"/>
</dbReference>
<keyword evidence="12" id="KW-1185">Reference proteome</keyword>
<dbReference type="EMBL" id="CP060139">
    <property type="protein sequence ID" value="QNR23445.1"/>
    <property type="molecule type" value="Genomic_DNA"/>
</dbReference>